<dbReference type="OrthoDB" id="2162691at2759"/>
<proteinExistence type="predicted"/>
<dbReference type="EMBL" id="PJQL01005089">
    <property type="protein sequence ID" value="RCH78533.1"/>
    <property type="molecule type" value="Genomic_DNA"/>
</dbReference>
<reference evidence="2 3" key="1">
    <citation type="journal article" date="2018" name="G3 (Bethesda)">
        <title>Phylogenetic and Phylogenomic Definition of Rhizopus Species.</title>
        <authorList>
            <person name="Gryganskyi A.P."/>
            <person name="Golan J."/>
            <person name="Dolatabadi S."/>
            <person name="Mondo S."/>
            <person name="Robb S."/>
            <person name="Idnurm A."/>
            <person name="Muszewska A."/>
            <person name="Steczkiewicz K."/>
            <person name="Masonjones S."/>
            <person name="Liao H.L."/>
            <person name="Gajdeczka M.T."/>
            <person name="Anike F."/>
            <person name="Vuek A."/>
            <person name="Anishchenko I.M."/>
            <person name="Voigt K."/>
            <person name="de Hoog G.S."/>
            <person name="Smith M.E."/>
            <person name="Heitman J."/>
            <person name="Vilgalys R."/>
            <person name="Stajich J.E."/>
        </authorList>
    </citation>
    <scope>NUCLEOTIDE SEQUENCE [LARGE SCALE GENOMIC DNA]</scope>
    <source>
        <strain evidence="2 3">CBS 357.93</strain>
    </source>
</reference>
<gene>
    <name evidence="2" type="ORF">CU097_000954</name>
</gene>
<evidence type="ECO:0000313" key="2">
    <source>
        <dbReference type="EMBL" id="RCH78533.1"/>
    </source>
</evidence>
<protein>
    <submittedName>
        <fullName evidence="2">Uncharacterized protein</fullName>
    </submittedName>
</protein>
<keyword evidence="3" id="KW-1185">Reference proteome</keyword>
<feature type="non-terminal residue" evidence="2">
    <location>
        <position position="206"/>
    </location>
</feature>
<name>A0A367ILL6_RHIAZ</name>
<dbReference type="STRING" id="86630.A0A367ILL6"/>
<sequence>MTNSPPVLLTDEPVSKETIISRPVLVAHENKPAATTLLTVENTPVISNNRPRSISDSYKDKVIPSPIIVPPRPSNNSPEKNSAKVEPVEYTANKTVICPCMKSNKQYTHVALDRTYHGTVEAMDKLLFETDFIKSFLERCENFGDVELGVWKNNSRSIKGKRRIKTSAMSTRVINILFQEKRAHQKLPYYSCVIAKKYMPDMPMGN</sequence>
<evidence type="ECO:0000313" key="3">
    <source>
        <dbReference type="Proteomes" id="UP000252139"/>
    </source>
</evidence>
<dbReference type="Proteomes" id="UP000252139">
    <property type="component" value="Unassembled WGS sequence"/>
</dbReference>
<comment type="caution">
    <text evidence="2">The sequence shown here is derived from an EMBL/GenBank/DDBJ whole genome shotgun (WGS) entry which is preliminary data.</text>
</comment>
<dbReference type="AlphaFoldDB" id="A0A367ILL6"/>
<feature type="region of interest" description="Disordered" evidence="1">
    <location>
        <begin position="65"/>
        <end position="84"/>
    </location>
</feature>
<organism evidence="2 3">
    <name type="scientific">Rhizopus azygosporus</name>
    <name type="common">Rhizopus microsporus var. azygosporus</name>
    <dbReference type="NCBI Taxonomy" id="86630"/>
    <lineage>
        <taxon>Eukaryota</taxon>
        <taxon>Fungi</taxon>
        <taxon>Fungi incertae sedis</taxon>
        <taxon>Mucoromycota</taxon>
        <taxon>Mucoromycotina</taxon>
        <taxon>Mucoromycetes</taxon>
        <taxon>Mucorales</taxon>
        <taxon>Mucorineae</taxon>
        <taxon>Rhizopodaceae</taxon>
        <taxon>Rhizopus</taxon>
    </lineage>
</organism>
<evidence type="ECO:0000256" key="1">
    <source>
        <dbReference type="SAM" id="MobiDB-lite"/>
    </source>
</evidence>
<accession>A0A367ILL6</accession>